<dbReference type="AlphaFoldDB" id="V8NUM9"/>
<feature type="non-terminal residue" evidence="2">
    <location>
        <position position="1"/>
    </location>
</feature>
<feature type="compositionally biased region" description="Low complexity" evidence="1">
    <location>
        <begin position="98"/>
        <end position="116"/>
    </location>
</feature>
<evidence type="ECO:0000313" key="3">
    <source>
        <dbReference type="Proteomes" id="UP000018936"/>
    </source>
</evidence>
<reference evidence="2 3" key="1">
    <citation type="journal article" date="2013" name="Proc. Natl. Acad. Sci. U.S.A.">
        <title>The king cobra genome reveals dynamic gene evolution and adaptation in the snake venom system.</title>
        <authorList>
            <person name="Vonk F.J."/>
            <person name="Casewell N.R."/>
            <person name="Henkel C.V."/>
            <person name="Heimberg A.M."/>
            <person name="Jansen H.J."/>
            <person name="McCleary R.J."/>
            <person name="Kerkkamp H.M."/>
            <person name="Vos R.A."/>
            <person name="Guerreiro I."/>
            <person name="Calvete J.J."/>
            <person name="Wuster W."/>
            <person name="Woods A.E."/>
            <person name="Logan J.M."/>
            <person name="Harrison R.A."/>
            <person name="Castoe T.A."/>
            <person name="de Koning A.P."/>
            <person name="Pollock D.D."/>
            <person name="Yandell M."/>
            <person name="Calderon D."/>
            <person name="Renjifo C."/>
            <person name="Currier R.B."/>
            <person name="Salgado D."/>
            <person name="Pla D."/>
            <person name="Sanz L."/>
            <person name="Hyder A.S."/>
            <person name="Ribeiro J.M."/>
            <person name="Arntzen J.W."/>
            <person name="van den Thillart G.E."/>
            <person name="Boetzer M."/>
            <person name="Pirovano W."/>
            <person name="Dirks R.P."/>
            <person name="Spaink H.P."/>
            <person name="Duboule D."/>
            <person name="McGlinn E."/>
            <person name="Kini R.M."/>
            <person name="Richardson M.K."/>
        </authorList>
    </citation>
    <scope>NUCLEOTIDE SEQUENCE</scope>
    <source>
        <tissue evidence="2">Blood</tissue>
    </source>
</reference>
<organism evidence="2 3">
    <name type="scientific">Ophiophagus hannah</name>
    <name type="common">King cobra</name>
    <name type="synonym">Naja hannah</name>
    <dbReference type="NCBI Taxonomy" id="8665"/>
    <lineage>
        <taxon>Eukaryota</taxon>
        <taxon>Metazoa</taxon>
        <taxon>Chordata</taxon>
        <taxon>Craniata</taxon>
        <taxon>Vertebrata</taxon>
        <taxon>Euteleostomi</taxon>
        <taxon>Lepidosauria</taxon>
        <taxon>Squamata</taxon>
        <taxon>Bifurcata</taxon>
        <taxon>Unidentata</taxon>
        <taxon>Episquamata</taxon>
        <taxon>Toxicofera</taxon>
        <taxon>Serpentes</taxon>
        <taxon>Colubroidea</taxon>
        <taxon>Elapidae</taxon>
        <taxon>Elapinae</taxon>
        <taxon>Ophiophagus</taxon>
    </lineage>
</organism>
<accession>V8NUM9</accession>
<dbReference type="EMBL" id="AZIM01001710">
    <property type="protein sequence ID" value="ETE65949.1"/>
    <property type="molecule type" value="Genomic_DNA"/>
</dbReference>
<feature type="compositionally biased region" description="Basic and acidic residues" evidence="1">
    <location>
        <begin position="120"/>
        <end position="131"/>
    </location>
</feature>
<evidence type="ECO:0000256" key="1">
    <source>
        <dbReference type="SAM" id="MobiDB-lite"/>
    </source>
</evidence>
<protein>
    <submittedName>
        <fullName evidence="2">Antileukoproteinase</fullName>
    </submittedName>
</protein>
<proteinExistence type="predicted"/>
<sequence length="160" mass="17748">MEYETLNLEHLRIVGCLDGQSHQGRIHFHLGHFNVFLKDVVFPQEIHFHALYLELIVAEMIMTALKPYVAVISDVAAVVESHQIPSNGFRGQYESAHHLSPGGSPSSLDGLPLSAAKSDLPTDHPNREKPGECPVNRCMCIGPQPNDCETDYGCEEKKKC</sequence>
<dbReference type="Proteomes" id="UP000018936">
    <property type="component" value="Unassembled WGS sequence"/>
</dbReference>
<evidence type="ECO:0000313" key="2">
    <source>
        <dbReference type="EMBL" id="ETE65949.1"/>
    </source>
</evidence>
<feature type="region of interest" description="Disordered" evidence="1">
    <location>
        <begin position="94"/>
        <end position="132"/>
    </location>
</feature>
<feature type="non-terminal residue" evidence="2">
    <location>
        <position position="160"/>
    </location>
</feature>
<name>V8NUM9_OPHHA</name>
<gene>
    <name evidence="2" type="primary">SLPI</name>
    <name evidence="2" type="ORF">L345_08279</name>
</gene>
<dbReference type="OrthoDB" id="8988931at2759"/>
<comment type="caution">
    <text evidence="2">The sequence shown here is derived from an EMBL/GenBank/DDBJ whole genome shotgun (WGS) entry which is preliminary data.</text>
</comment>
<keyword evidence="3" id="KW-1185">Reference proteome</keyword>